<evidence type="ECO:0000256" key="7">
    <source>
        <dbReference type="RuleBase" id="RU003872"/>
    </source>
</evidence>
<dbReference type="PROSITE" id="PS00056">
    <property type="entry name" value="RIBOSOMAL_S17"/>
    <property type="match status" value="1"/>
</dbReference>
<gene>
    <name evidence="6" type="primary">rpsQ</name>
    <name evidence="8" type="ORF">COV41_02085</name>
</gene>
<dbReference type="Pfam" id="PF00366">
    <property type="entry name" value="Ribosomal_S17"/>
    <property type="match status" value="1"/>
</dbReference>
<dbReference type="InterPro" id="IPR000266">
    <property type="entry name" value="Ribosomal_uS17"/>
</dbReference>
<dbReference type="InterPro" id="IPR012340">
    <property type="entry name" value="NA-bd_OB-fold"/>
</dbReference>
<reference evidence="8 9" key="1">
    <citation type="submission" date="2017-09" db="EMBL/GenBank/DDBJ databases">
        <title>Depth-based differentiation of microbial function through sediment-hosted aquifers and enrichment of novel symbionts in the deep terrestrial subsurface.</title>
        <authorList>
            <person name="Probst A.J."/>
            <person name="Ladd B."/>
            <person name="Jarett J.K."/>
            <person name="Geller-Mcgrath D.E."/>
            <person name="Sieber C.M."/>
            <person name="Emerson J.B."/>
            <person name="Anantharaman K."/>
            <person name="Thomas B.C."/>
            <person name="Malmstrom R."/>
            <person name="Stieglmeier M."/>
            <person name="Klingl A."/>
            <person name="Woyke T."/>
            <person name="Ryan C.M."/>
            <person name="Banfield J.F."/>
        </authorList>
    </citation>
    <scope>NUCLEOTIDE SEQUENCE [LARGE SCALE GENOMIC DNA]</scope>
    <source>
        <strain evidence="8">CG11_big_fil_rev_8_21_14_0_20_43_10</strain>
    </source>
</reference>
<comment type="caution">
    <text evidence="8">The sequence shown here is derived from an EMBL/GenBank/DDBJ whole genome shotgun (WGS) entry which is preliminary data.</text>
</comment>
<dbReference type="PRINTS" id="PR00973">
    <property type="entry name" value="RIBOSOMALS17"/>
</dbReference>
<dbReference type="Gene3D" id="2.40.50.140">
    <property type="entry name" value="Nucleic acid-binding proteins"/>
    <property type="match status" value="1"/>
</dbReference>
<dbReference type="Proteomes" id="UP000236846">
    <property type="component" value="Unassembled WGS sequence"/>
</dbReference>
<evidence type="ECO:0000256" key="4">
    <source>
        <dbReference type="ARBA" id="ARBA00022980"/>
    </source>
</evidence>
<protein>
    <recommendedName>
        <fullName evidence="6">Small ribosomal subunit protein uS17</fullName>
    </recommendedName>
</protein>
<dbReference type="EMBL" id="PCXE01000036">
    <property type="protein sequence ID" value="PIR26163.1"/>
    <property type="molecule type" value="Genomic_DNA"/>
</dbReference>
<evidence type="ECO:0000256" key="1">
    <source>
        <dbReference type="ARBA" id="ARBA00010254"/>
    </source>
</evidence>
<dbReference type="InterPro" id="IPR019984">
    <property type="entry name" value="Ribosomal_uS17_bact/chlr"/>
</dbReference>
<dbReference type="GO" id="GO:0019843">
    <property type="term" value="F:rRNA binding"/>
    <property type="evidence" value="ECO:0007669"/>
    <property type="project" value="UniProtKB-UniRule"/>
</dbReference>
<keyword evidence="3 6" id="KW-0694">RNA-binding</keyword>
<dbReference type="HAMAP" id="MF_01345_B">
    <property type="entry name" value="Ribosomal_uS17_B"/>
    <property type="match status" value="1"/>
</dbReference>
<dbReference type="CDD" id="cd00364">
    <property type="entry name" value="Ribosomal_uS17"/>
    <property type="match status" value="1"/>
</dbReference>
<dbReference type="AlphaFoldDB" id="A0A2H0PVT6"/>
<keyword evidence="4 6" id="KW-0689">Ribosomal protein</keyword>
<dbReference type="PANTHER" id="PTHR10744:SF1">
    <property type="entry name" value="SMALL RIBOSOMAL SUBUNIT PROTEIN US17M"/>
    <property type="match status" value="1"/>
</dbReference>
<comment type="subunit">
    <text evidence="6">Part of the 30S ribosomal subunit.</text>
</comment>
<dbReference type="GO" id="GO:0022627">
    <property type="term" value="C:cytosolic small ribosomal subunit"/>
    <property type="evidence" value="ECO:0007669"/>
    <property type="project" value="UniProtKB-UniRule"/>
</dbReference>
<proteinExistence type="inferred from homology"/>
<dbReference type="NCBIfam" id="NF004123">
    <property type="entry name" value="PRK05610.1"/>
    <property type="match status" value="1"/>
</dbReference>
<dbReference type="InterPro" id="IPR019979">
    <property type="entry name" value="Ribosomal_uS17_CS"/>
</dbReference>
<accession>A0A2H0PVT6</accession>
<sequence>MEKKHKRNFIGTIVSAKMQKTVVVRVDRVTMHPMYHKRVKISKRFKAHYDNGSYSVGDKVTIEEGRPLSKEVRWIIRSKA</sequence>
<evidence type="ECO:0000313" key="8">
    <source>
        <dbReference type="EMBL" id="PIR26163.1"/>
    </source>
</evidence>
<evidence type="ECO:0000256" key="5">
    <source>
        <dbReference type="ARBA" id="ARBA00023274"/>
    </source>
</evidence>
<keyword evidence="2 6" id="KW-0699">rRNA-binding</keyword>
<dbReference type="PANTHER" id="PTHR10744">
    <property type="entry name" value="40S RIBOSOMAL PROTEIN S11 FAMILY MEMBER"/>
    <property type="match status" value="1"/>
</dbReference>
<keyword evidence="5 6" id="KW-0687">Ribonucleoprotein</keyword>
<evidence type="ECO:0000256" key="6">
    <source>
        <dbReference type="HAMAP-Rule" id="MF_01345"/>
    </source>
</evidence>
<comment type="similarity">
    <text evidence="1 6 7">Belongs to the universal ribosomal protein uS17 family.</text>
</comment>
<dbReference type="GO" id="GO:0006412">
    <property type="term" value="P:translation"/>
    <property type="evidence" value="ECO:0007669"/>
    <property type="project" value="UniProtKB-UniRule"/>
</dbReference>
<evidence type="ECO:0000256" key="2">
    <source>
        <dbReference type="ARBA" id="ARBA00022730"/>
    </source>
</evidence>
<organism evidence="8 9">
    <name type="scientific">Candidatus Brennerbacteria bacterium CG11_big_fil_rev_8_21_14_0_20_43_10</name>
    <dbReference type="NCBI Taxonomy" id="1974523"/>
    <lineage>
        <taxon>Bacteria</taxon>
        <taxon>Candidatus Brenneribacteriota</taxon>
    </lineage>
</organism>
<comment type="function">
    <text evidence="6">One of the primary rRNA binding proteins, it binds specifically to the 5'-end of 16S ribosomal RNA.</text>
</comment>
<dbReference type="GO" id="GO:0003735">
    <property type="term" value="F:structural constituent of ribosome"/>
    <property type="evidence" value="ECO:0007669"/>
    <property type="project" value="UniProtKB-UniRule"/>
</dbReference>
<name>A0A2H0PVT6_9BACT</name>
<evidence type="ECO:0000256" key="3">
    <source>
        <dbReference type="ARBA" id="ARBA00022884"/>
    </source>
</evidence>
<evidence type="ECO:0000313" key="9">
    <source>
        <dbReference type="Proteomes" id="UP000236846"/>
    </source>
</evidence>
<dbReference type="SUPFAM" id="SSF50249">
    <property type="entry name" value="Nucleic acid-binding proteins"/>
    <property type="match status" value="1"/>
</dbReference>
<dbReference type="NCBIfam" id="TIGR03635">
    <property type="entry name" value="uS17_bact"/>
    <property type="match status" value="1"/>
</dbReference>